<reference evidence="1" key="1">
    <citation type="submission" date="2020-11" db="EMBL/GenBank/DDBJ databases">
        <authorList>
            <person name="Tran Van P."/>
        </authorList>
    </citation>
    <scope>NUCLEOTIDE SEQUENCE</scope>
</reference>
<gene>
    <name evidence="1" type="ORF">TBIB3V08_LOCUS1765</name>
</gene>
<protein>
    <submittedName>
        <fullName evidence="1">Uncharacterized protein</fullName>
    </submittedName>
</protein>
<proteinExistence type="predicted"/>
<name>A0A7R9EQ20_9NEOP</name>
<dbReference type="EMBL" id="OD564616">
    <property type="protein sequence ID" value="CAD7439189.1"/>
    <property type="molecule type" value="Genomic_DNA"/>
</dbReference>
<organism evidence="1">
    <name type="scientific">Timema bartmani</name>
    <dbReference type="NCBI Taxonomy" id="61472"/>
    <lineage>
        <taxon>Eukaryota</taxon>
        <taxon>Metazoa</taxon>
        <taxon>Ecdysozoa</taxon>
        <taxon>Arthropoda</taxon>
        <taxon>Hexapoda</taxon>
        <taxon>Insecta</taxon>
        <taxon>Pterygota</taxon>
        <taxon>Neoptera</taxon>
        <taxon>Polyneoptera</taxon>
        <taxon>Phasmatodea</taxon>
        <taxon>Timematodea</taxon>
        <taxon>Timematoidea</taxon>
        <taxon>Timematidae</taxon>
        <taxon>Timema</taxon>
    </lineage>
</organism>
<accession>A0A7R9EQ20</accession>
<sequence>MVEPSKVLTHCEFMLPRNTNAPGKLPQFIGLAPPPNRRLTLKPRFQEKADNLLWAPHQQRALVTLLRTDAPPLLAPSRPKQGNTVINLLFPGSHSGFMAGGQVEGLVSNYVTVHSLTVSIDLQTNKHDAGLMIPSLVKEYKIPSPSEGDPILAHDHTAVQSFKALKRYSRALLLSHHRTWEGGGGDAGCGVLFVYQQ</sequence>
<dbReference type="AlphaFoldDB" id="A0A7R9EQ20"/>
<evidence type="ECO:0000313" key="1">
    <source>
        <dbReference type="EMBL" id="CAD7439189.1"/>
    </source>
</evidence>